<keyword evidence="12" id="KW-1185">Reference proteome</keyword>
<dbReference type="AlphaFoldDB" id="A0A848BD53"/>
<reference evidence="11 12" key="1">
    <citation type="submission" date="2020-04" db="EMBL/GenBank/DDBJ databases">
        <authorList>
            <person name="Hitch T.C.A."/>
            <person name="Wylensek D."/>
            <person name="Clavel T."/>
        </authorList>
    </citation>
    <scope>NUCLEOTIDE SEQUENCE [LARGE SCALE GENOMIC DNA]</scope>
    <source>
        <strain evidence="11 12">PG-130-P53-12</strain>
    </source>
</reference>
<proteinExistence type="predicted"/>
<keyword evidence="5 10" id="KW-1133">Transmembrane helix</keyword>
<keyword evidence="7" id="KW-0131">Cell cycle</keyword>
<organism evidence="11 12">
    <name type="scientific">Selenomonas bovis</name>
    <dbReference type="NCBI Taxonomy" id="416586"/>
    <lineage>
        <taxon>Bacteria</taxon>
        <taxon>Bacillati</taxon>
        <taxon>Bacillota</taxon>
        <taxon>Negativicutes</taxon>
        <taxon>Selenomonadales</taxon>
        <taxon>Selenomonadaceae</taxon>
        <taxon>Selenomonas</taxon>
    </lineage>
</organism>
<evidence type="ECO:0000256" key="7">
    <source>
        <dbReference type="ARBA" id="ARBA00023306"/>
    </source>
</evidence>
<dbReference type="PANTHER" id="PTHR40027">
    <property type="entry name" value="CELL DIVISION PROTEIN DIVIC"/>
    <property type="match status" value="1"/>
</dbReference>
<comment type="subcellular location">
    <subcellularLocation>
        <location evidence="1">Cell membrane</location>
        <topology evidence="1">Single-pass type II membrane protein</topology>
    </subcellularLocation>
</comment>
<keyword evidence="9" id="KW-0175">Coiled coil</keyword>
<accession>A0A848BD53</accession>
<evidence type="ECO:0000256" key="6">
    <source>
        <dbReference type="ARBA" id="ARBA00023136"/>
    </source>
</evidence>
<dbReference type="GO" id="GO:0005886">
    <property type="term" value="C:plasma membrane"/>
    <property type="evidence" value="ECO:0007669"/>
    <property type="project" value="UniProtKB-SubCell"/>
</dbReference>
<keyword evidence="2" id="KW-1003">Cell membrane</keyword>
<evidence type="ECO:0000256" key="10">
    <source>
        <dbReference type="SAM" id="Phobius"/>
    </source>
</evidence>
<evidence type="ECO:0000313" key="12">
    <source>
        <dbReference type="Proteomes" id="UP000543804"/>
    </source>
</evidence>
<evidence type="ECO:0000256" key="4">
    <source>
        <dbReference type="ARBA" id="ARBA00022692"/>
    </source>
</evidence>
<evidence type="ECO:0000313" key="11">
    <source>
        <dbReference type="EMBL" id="NMD99157.1"/>
    </source>
</evidence>
<comment type="caution">
    <text evidence="11">The sequence shown here is derived from an EMBL/GenBank/DDBJ whole genome shotgun (WGS) entry which is preliminary data.</text>
</comment>
<dbReference type="InterPro" id="IPR039076">
    <property type="entry name" value="DivIC"/>
</dbReference>
<dbReference type="Pfam" id="PF04977">
    <property type="entry name" value="DivIC"/>
    <property type="match status" value="1"/>
</dbReference>
<evidence type="ECO:0000256" key="3">
    <source>
        <dbReference type="ARBA" id="ARBA00022618"/>
    </source>
</evidence>
<feature type="coiled-coil region" evidence="9">
    <location>
        <begin position="35"/>
        <end position="69"/>
    </location>
</feature>
<keyword evidence="4 10" id="KW-0812">Transmembrane</keyword>
<name>A0A848BD53_9FIRM</name>
<dbReference type="PANTHER" id="PTHR40027:SF1">
    <property type="entry name" value="CELL DIVISION PROTEIN DIVIC"/>
    <property type="match status" value="1"/>
</dbReference>
<evidence type="ECO:0000256" key="8">
    <source>
        <dbReference type="NCBIfam" id="TIGR02209"/>
    </source>
</evidence>
<protein>
    <recommendedName>
        <fullName evidence="8">Cell division protein FtsL</fullName>
    </recommendedName>
</protein>
<evidence type="ECO:0000256" key="1">
    <source>
        <dbReference type="ARBA" id="ARBA00004401"/>
    </source>
</evidence>
<dbReference type="NCBIfam" id="TIGR02209">
    <property type="entry name" value="ftsL_broad"/>
    <property type="match status" value="1"/>
</dbReference>
<dbReference type="RefSeq" id="WP_019541890.1">
    <property type="nucleotide sequence ID" value="NZ_JABAFA010000021.1"/>
</dbReference>
<evidence type="ECO:0000256" key="5">
    <source>
        <dbReference type="ARBA" id="ARBA00022989"/>
    </source>
</evidence>
<feature type="transmembrane region" description="Helical" evidence="10">
    <location>
        <begin position="12"/>
        <end position="29"/>
    </location>
</feature>
<keyword evidence="3 11" id="KW-0132">Cell division</keyword>
<dbReference type="InterPro" id="IPR007060">
    <property type="entry name" value="FtsL/DivIC"/>
</dbReference>
<gene>
    <name evidence="11" type="primary">ftsL</name>
    <name evidence="11" type="ORF">HF878_06680</name>
</gene>
<evidence type="ECO:0000256" key="9">
    <source>
        <dbReference type="SAM" id="Coils"/>
    </source>
</evidence>
<dbReference type="EMBL" id="JABAFA010000021">
    <property type="protein sequence ID" value="NMD99157.1"/>
    <property type="molecule type" value="Genomic_DNA"/>
</dbReference>
<keyword evidence="6 10" id="KW-0472">Membrane</keyword>
<sequence length="95" mass="10766">MEGRKRKRRFDFFVPLMAIIIGYFAFVLVSQQVHLGQLAENQAAAEARLSAAQEENEALKEEKAALSDPAYIEKIAREELGMTRHGELPYTTARK</sequence>
<dbReference type="InterPro" id="IPR011922">
    <property type="entry name" value="Cell_div_FtsL"/>
</dbReference>
<dbReference type="Proteomes" id="UP000543804">
    <property type="component" value="Unassembled WGS sequence"/>
</dbReference>
<dbReference type="GO" id="GO:0051301">
    <property type="term" value="P:cell division"/>
    <property type="evidence" value="ECO:0007669"/>
    <property type="project" value="UniProtKB-KW"/>
</dbReference>
<evidence type="ECO:0000256" key="2">
    <source>
        <dbReference type="ARBA" id="ARBA00022475"/>
    </source>
</evidence>